<evidence type="ECO:0000256" key="3">
    <source>
        <dbReference type="ARBA" id="ARBA00023125"/>
    </source>
</evidence>
<dbReference type="InterPro" id="IPR036388">
    <property type="entry name" value="WH-like_DNA-bd_sf"/>
</dbReference>
<comment type="caution">
    <text evidence="6">The sequence shown here is derived from an EMBL/GenBank/DDBJ whole genome shotgun (WGS) entry which is preliminary data.</text>
</comment>
<feature type="domain" description="HTH lysR-type" evidence="5">
    <location>
        <begin position="9"/>
        <end position="66"/>
    </location>
</feature>
<dbReference type="Gene3D" id="1.10.10.10">
    <property type="entry name" value="Winged helix-like DNA-binding domain superfamily/Winged helix DNA-binding domain"/>
    <property type="match status" value="1"/>
</dbReference>
<dbReference type="GO" id="GO:0003700">
    <property type="term" value="F:DNA-binding transcription factor activity"/>
    <property type="evidence" value="ECO:0007669"/>
    <property type="project" value="InterPro"/>
</dbReference>
<comment type="similarity">
    <text evidence="1">Belongs to the LysR transcriptional regulatory family.</text>
</comment>
<dbReference type="SUPFAM" id="SSF53850">
    <property type="entry name" value="Periplasmic binding protein-like II"/>
    <property type="match status" value="1"/>
</dbReference>
<dbReference type="Gene3D" id="3.40.190.10">
    <property type="entry name" value="Periplasmic binding protein-like II"/>
    <property type="match status" value="2"/>
</dbReference>
<dbReference type="PROSITE" id="PS50931">
    <property type="entry name" value="HTH_LYSR"/>
    <property type="match status" value="1"/>
</dbReference>
<dbReference type="RefSeq" id="WP_123715490.1">
    <property type="nucleotide sequence ID" value="NZ_MOAY01000030.1"/>
</dbReference>
<evidence type="ECO:0000313" key="7">
    <source>
        <dbReference type="Proteomes" id="UP000284656"/>
    </source>
</evidence>
<dbReference type="Pfam" id="PF00126">
    <property type="entry name" value="HTH_1"/>
    <property type="match status" value="1"/>
</dbReference>
<dbReference type="SUPFAM" id="SSF46785">
    <property type="entry name" value="Winged helix' DNA-binding domain"/>
    <property type="match status" value="1"/>
</dbReference>
<evidence type="ECO:0000313" key="6">
    <source>
        <dbReference type="EMBL" id="ROM53404.1"/>
    </source>
</evidence>
<protein>
    <recommendedName>
        <fullName evidence="5">HTH lysR-type domain-containing protein</fullName>
    </recommendedName>
</protein>
<dbReference type="PANTHER" id="PTHR30118:SF15">
    <property type="entry name" value="TRANSCRIPTIONAL REGULATORY PROTEIN"/>
    <property type="match status" value="1"/>
</dbReference>
<evidence type="ECO:0000256" key="2">
    <source>
        <dbReference type="ARBA" id="ARBA00023015"/>
    </source>
</evidence>
<organism evidence="6 7">
    <name type="scientific">Pseudomonas poae</name>
    <dbReference type="NCBI Taxonomy" id="200451"/>
    <lineage>
        <taxon>Bacteria</taxon>
        <taxon>Pseudomonadati</taxon>
        <taxon>Pseudomonadota</taxon>
        <taxon>Gammaproteobacteria</taxon>
        <taxon>Pseudomonadales</taxon>
        <taxon>Pseudomonadaceae</taxon>
        <taxon>Pseudomonas</taxon>
    </lineage>
</organism>
<reference evidence="6 7" key="1">
    <citation type="submission" date="2016-10" db="EMBL/GenBank/DDBJ databases">
        <title>Comparative genome analysis of multiple Pseudomonas spp. focuses on biocontrol and plant growth promoting traits.</title>
        <authorList>
            <person name="Tao X.-Y."/>
            <person name="Taylor C.G."/>
        </authorList>
    </citation>
    <scope>NUCLEOTIDE SEQUENCE [LARGE SCALE GENOMIC DNA]</scope>
    <source>
        <strain evidence="6 7">29G9</strain>
    </source>
</reference>
<name>A0A423FAR5_9PSED</name>
<gene>
    <name evidence="6" type="ORF">BK648_07610</name>
</gene>
<accession>A0A423FAR5</accession>
<dbReference type="EMBL" id="MOAY01000030">
    <property type="protein sequence ID" value="ROM53404.1"/>
    <property type="molecule type" value="Genomic_DNA"/>
</dbReference>
<evidence type="ECO:0000256" key="1">
    <source>
        <dbReference type="ARBA" id="ARBA00009437"/>
    </source>
</evidence>
<evidence type="ECO:0000256" key="4">
    <source>
        <dbReference type="ARBA" id="ARBA00023163"/>
    </source>
</evidence>
<keyword evidence="2" id="KW-0805">Transcription regulation</keyword>
<keyword evidence="4" id="KW-0804">Transcription</keyword>
<sequence length="302" mass="33303">MNRHNLRCLDLSSLVLLEAVVSEGNVTAVGEKMGLSQSAVSNTLSRLRVTFDDPLLIRVGRCLEPTSRAVLLLEQLSPALDSLANALCDVRAFVAVKSDRTFRVGVSDDVEFSMLPPLLSAIHSEAPMVKLMVEHADGHRLGRLLQDEKISVGICRTTKLPRHSHQMRLRESSLCVISVSTSGLQMNIDEYCARPHVLVSHTSEMRDEVDDALEAIGRKRRVLMAVPRYSALPSILAGTDLIATIPDHAADVMVQSFPLRRHDVPFTTPIGAISVAWLDAQNRDPAEKWLREMIAQHLGTPL</sequence>
<dbReference type="InterPro" id="IPR000847">
    <property type="entry name" value="LysR_HTH_N"/>
</dbReference>
<dbReference type="GO" id="GO:0003677">
    <property type="term" value="F:DNA binding"/>
    <property type="evidence" value="ECO:0007669"/>
    <property type="project" value="UniProtKB-KW"/>
</dbReference>
<proteinExistence type="inferred from homology"/>
<dbReference type="InterPro" id="IPR036390">
    <property type="entry name" value="WH_DNA-bd_sf"/>
</dbReference>
<dbReference type="InterPro" id="IPR005119">
    <property type="entry name" value="LysR_subst-bd"/>
</dbReference>
<dbReference type="AlphaFoldDB" id="A0A423FAR5"/>
<dbReference type="InterPro" id="IPR050389">
    <property type="entry name" value="LysR-type_TF"/>
</dbReference>
<keyword evidence="3" id="KW-0238">DNA-binding</keyword>
<dbReference type="Proteomes" id="UP000284656">
    <property type="component" value="Unassembled WGS sequence"/>
</dbReference>
<evidence type="ECO:0000259" key="5">
    <source>
        <dbReference type="PROSITE" id="PS50931"/>
    </source>
</evidence>
<dbReference type="PANTHER" id="PTHR30118">
    <property type="entry name" value="HTH-TYPE TRANSCRIPTIONAL REGULATOR LEUO-RELATED"/>
    <property type="match status" value="1"/>
</dbReference>
<dbReference type="Pfam" id="PF03466">
    <property type="entry name" value="LysR_substrate"/>
    <property type="match status" value="1"/>
</dbReference>